<dbReference type="InterPro" id="IPR052183">
    <property type="entry name" value="IS_Transposase"/>
</dbReference>
<evidence type="ECO:0000313" key="7">
    <source>
        <dbReference type="EMBL" id="CUW14232.1"/>
    </source>
</evidence>
<dbReference type="PANTHER" id="PTHR35528">
    <property type="entry name" value="BLL1675 PROTEIN"/>
    <property type="match status" value="1"/>
</dbReference>
<gene>
    <name evidence="7" type="ORF">KSL4_0741</name>
    <name evidence="6" type="ORF">PL111_1125</name>
</gene>
<evidence type="ECO:0000313" key="9">
    <source>
        <dbReference type="Proteomes" id="UP000199047"/>
    </source>
</evidence>
<dbReference type="RefSeq" id="WP_060391580.1">
    <property type="nucleotide sequence ID" value="NZ_FBSX01000004.1"/>
</dbReference>
<keyword evidence="2" id="KW-0815">Transposition</keyword>
<dbReference type="GO" id="GO:0032196">
    <property type="term" value="P:transposition"/>
    <property type="evidence" value="ECO:0007669"/>
    <property type="project" value="UniProtKB-KW"/>
</dbReference>
<dbReference type="InterPro" id="IPR032874">
    <property type="entry name" value="DDE_dom"/>
</dbReference>
<protein>
    <submittedName>
        <fullName evidence="6">Mobile element protein</fullName>
    </submittedName>
</protein>
<evidence type="ECO:0000256" key="2">
    <source>
        <dbReference type="ARBA" id="ARBA00022578"/>
    </source>
</evidence>
<reference evidence="8 9" key="1">
    <citation type="submission" date="2015-12" db="EMBL/GenBank/DDBJ databases">
        <authorList>
            <person name="Andreevskaya M."/>
        </authorList>
    </citation>
    <scope>NUCLEOTIDE SEQUENCE [LARGE SCALE GENOMIC DNA]</scope>
    <source>
        <strain evidence="7 9">KSL4-2</strain>
        <strain evidence="6 8">PL111</strain>
    </source>
</reference>
<dbReference type="SUPFAM" id="SSF53098">
    <property type="entry name" value="Ribonuclease H-like"/>
    <property type="match status" value="1"/>
</dbReference>
<proteinExistence type="predicted"/>
<keyword evidence="4" id="KW-0233">DNA recombination</keyword>
<evidence type="ECO:0000259" key="5">
    <source>
        <dbReference type="Pfam" id="PF13610"/>
    </source>
</evidence>
<evidence type="ECO:0000313" key="8">
    <source>
        <dbReference type="Proteomes" id="UP000198868"/>
    </source>
</evidence>
<evidence type="ECO:0000256" key="4">
    <source>
        <dbReference type="ARBA" id="ARBA00023172"/>
    </source>
</evidence>
<name>A0AAN2UHJ0_9LACO</name>
<dbReference type="InterPro" id="IPR036397">
    <property type="entry name" value="RNaseH_sf"/>
</dbReference>
<evidence type="ECO:0000313" key="6">
    <source>
        <dbReference type="EMBL" id="CUW07101.1"/>
    </source>
</evidence>
<comment type="function">
    <text evidence="1">Involved in the transposition of the insertion sequence.</text>
</comment>
<dbReference type="Proteomes" id="UP000198868">
    <property type="component" value="Unassembled WGS sequence"/>
</dbReference>
<dbReference type="Gene3D" id="3.30.420.10">
    <property type="entry name" value="Ribonuclease H-like superfamily/Ribonuclease H"/>
    <property type="match status" value="1"/>
</dbReference>
<feature type="domain" description="DDE" evidence="5">
    <location>
        <begin position="62"/>
        <end position="196"/>
    </location>
</feature>
<evidence type="ECO:0000256" key="1">
    <source>
        <dbReference type="ARBA" id="ARBA00002286"/>
    </source>
</evidence>
<keyword evidence="9" id="KW-1185">Reference proteome</keyword>
<dbReference type="NCBIfam" id="NF033587">
    <property type="entry name" value="transpos_IS6"/>
    <property type="match status" value="1"/>
</dbReference>
<dbReference type="InterPro" id="IPR047930">
    <property type="entry name" value="Transpos_IS6"/>
</dbReference>
<dbReference type="EMBL" id="FBTB01000018">
    <property type="protein sequence ID" value="CUW14232.1"/>
    <property type="molecule type" value="Genomic_DNA"/>
</dbReference>
<dbReference type="Proteomes" id="UP000199047">
    <property type="component" value="Unassembled WGS sequence"/>
</dbReference>
<sequence>MNHFKGRQFSRDIILVAVGYYFRFNLSYRDVVEILRDRGVSVHHYGPVFKVLWRKHRQSSSQSWRTDETYIKVKGRWCYLYRAINSHGLTLDFELRKQRDYQAAYHFLKRLMTTYGRPHRLVTDQYGATLKAIKRLVKEDYLDKRAHQCSKYRNNLIEQDHRFIKRHRVRSASFKSLRTASRTLSGLEVTHDLYKKTQRELNLVGFSVVAELNAILAA</sequence>
<comment type="caution">
    <text evidence="6">The sequence shown here is derived from an EMBL/GenBank/DDBJ whole genome shotgun (WGS) entry which is preliminary data.</text>
</comment>
<keyword evidence="3" id="KW-0238">DNA-binding</keyword>
<evidence type="ECO:0000256" key="3">
    <source>
        <dbReference type="ARBA" id="ARBA00023125"/>
    </source>
</evidence>
<organism evidence="6 8">
    <name type="scientific">Leuconostoc inhae</name>
    <dbReference type="NCBI Taxonomy" id="178001"/>
    <lineage>
        <taxon>Bacteria</taxon>
        <taxon>Bacillati</taxon>
        <taxon>Bacillota</taxon>
        <taxon>Bacilli</taxon>
        <taxon>Lactobacillales</taxon>
        <taxon>Lactobacillaceae</taxon>
        <taxon>Leuconostoc</taxon>
    </lineage>
</organism>
<dbReference type="GO" id="GO:0003677">
    <property type="term" value="F:DNA binding"/>
    <property type="evidence" value="ECO:0007669"/>
    <property type="project" value="UniProtKB-KW"/>
</dbReference>
<dbReference type="EMBL" id="FBTU01000008">
    <property type="protein sequence ID" value="CUW07101.1"/>
    <property type="molecule type" value="Genomic_DNA"/>
</dbReference>
<dbReference type="GO" id="GO:0006310">
    <property type="term" value="P:DNA recombination"/>
    <property type="evidence" value="ECO:0007669"/>
    <property type="project" value="UniProtKB-KW"/>
</dbReference>
<dbReference type="PANTHER" id="PTHR35528:SF3">
    <property type="entry name" value="BLL1675 PROTEIN"/>
    <property type="match status" value="1"/>
</dbReference>
<accession>A0AAN2UHJ0</accession>
<dbReference type="InterPro" id="IPR012337">
    <property type="entry name" value="RNaseH-like_sf"/>
</dbReference>
<dbReference type="Pfam" id="PF13610">
    <property type="entry name" value="DDE_Tnp_IS240"/>
    <property type="match status" value="1"/>
</dbReference>
<dbReference type="AlphaFoldDB" id="A0AAN2UHJ0"/>